<feature type="compositionally biased region" description="Basic and acidic residues" evidence="1">
    <location>
        <begin position="502"/>
        <end position="514"/>
    </location>
</feature>
<organism evidence="3 4">
    <name type="scientific">Flavonifractor plautii 1_3_50AFAA</name>
    <dbReference type="NCBI Taxonomy" id="742738"/>
    <lineage>
        <taxon>Bacteria</taxon>
        <taxon>Bacillati</taxon>
        <taxon>Bacillota</taxon>
        <taxon>Clostridia</taxon>
        <taxon>Eubacteriales</taxon>
        <taxon>Oscillospiraceae</taxon>
        <taxon>Flavonifractor</taxon>
    </lineage>
</organism>
<name>A0A096D6S3_FLAPL</name>
<evidence type="ECO:0008006" key="5">
    <source>
        <dbReference type="Google" id="ProtNLM"/>
    </source>
</evidence>
<sequence length="757" mass="78083">MQWIYSLCLEMVQYIANSLLTVFSMDLDYFFQVAPVAKDILSILIAAGWALLMGNLVFQAVRSMVSGLGFEGEDPKLLFTRTFVFAFLLLASQQICEIGLNISAQIIQMLQIPSSVTVTIPDESNFNIGASWLLIIIVGFVVMWQFVKLCFEVAERYVVTAVLVLMAPLAFGLGGSKSTEDIFKGWCRMFASMCLMMVMNIIFLKLLISAMGYVPSGLGVLPWMLLIVGIARVARKIDSVVARIGLNPAITGDGLGRGLPGMVAFAAIRGLGMAVTRSASAASKGSGGAKPHGGHAAGSSSTPPPSSPPSGGGGATPPGGGSGQGGPGRGQSGTHRESERAAYAASTSAQQSASTETQTAPPSTRKDQPKSGGPSCPPDAKPTRHTSVPPEQRSGGAGAGQRFRINTILMGQVPEGAEAATQAASSQHQSAAHSKQATDAAGTFSHSYRKTGKEAFRITSERQSSQQATQDRPQRPPIRQNGTPKISTPPGVSAPGKSDYGAGKELDSSYRRDIQPPTDTAGTRRAPSPSRPPVGGTQPPAGTAGTQRASSSGQPHVGSSQPTIGTAWARRPPGSSQHPGEDTQPMTDMAGAQRASDPSRPPVGGTQPPVGTAGTRQPSSPSRPPVGGTQPPVGTAGTRQPSSPSRPPVGGTQPPAGTAGARQPSGPSRPPVGGTQPPAGTAGTQRAAGPSRPPIGGTQASTGAKESRRISGAPRPPTIQTASEETTAKDSSAGTHRIKRPAAPPNGNTSKKRNKKK</sequence>
<keyword evidence="2" id="KW-0812">Transmembrane</keyword>
<proteinExistence type="predicted"/>
<dbReference type="AlphaFoldDB" id="A0A096D6S3"/>
<feature type="compositionally biased region" description="Polar residues" evidence="1">
    <location>
        <begin position="718"/>
        <end position="734"/>
    </location>
</feature>
<evidence type="ECO:0000313" key="4">
    <source>
        <dbReference type="Proteomes" id="UP000029585"/>
    </source>
</evidence>
<feature type="compositionally biased region" description="Low complexity" evidence="1">
    <location>
        <begin position="625"/>
        <end position="638"/>
    </location>
</feature>
<dbReference type="HOGENOM" id="CLU_367900_0_0_9"/>
<feature type="transmembrane region" description="Helical" evidence="2">
    <location>
        <begin position="186"/>
        <end position="208"/>
    </location>
</feature>
<feature type="compositionally biased region" description="Polar residues" evidence="1">
    <location>
        <begin position="548"/>
        <end position="564"/>
    </location>
</feature>
<feature type="transmembrane region" description="Helical" evidence="2">
    <location>
        <begin position="125"/>
        <end position="145"/>
    </location>
</feature>
<feature type="compositionally biased region" description="Low complexity" evidence="1">
    <location>
        <begin position="671"/>
        <end position="685"/>
    </location>
</feature>
<feature type="compositionally biased region" description="Low complexity" evidence="1">
    <location>
        <begin position="419"/>
        <end position="438"/>
    </location>
</feature>
<feature type="compositionally biased region" description="Polar residues" evidence="1">
    <location>
        <begin position="461"/>
        <end position="471"/>
    </location>
</feature>
<reference evidence="3 4" key="1">
    <citation type="submission" date="2011-08" db="EMBL/GenBank/DDBJ databases">
        <title>The Genome Sequence of Clostridium orbiscindens 1_3_50AFAA.</title>
        <authorList>
            <consortium name="The Broad Institute Genome Sequencing Platform"/>
            <person name="Earl A."/>
            <person name="Ward D."/>
            <person name="Feldgarden M."/>
            <person name="Gevers D."/>
            <person name="Daigneault M."/>
            <person name="Strauss J."/>
            <person name="Allen-Vercoe E."/>
            <person name="Young S.K."/>
            <person name="Zeng Q."/>
            <person name="Gargeya S."/>
            <person name="Fitzgerald M."/>
            <person name="Haas B."/>
            <person name="Abouelleil A."/>
            <person name="Alvarado L."/>
            <person name="Arachchi H.M."/>
            <person name="Berlin A."/>
            <person name="Brown A."/>
            <person name="Chapman S.B."/>
            <person name="Chen Z."/>
            <person name="Dunbar C."/>
            <person name="Freedman E."/>
            <person name="Gearin G."/>
            <person name="Gellesch M."/>
            <person name="Goldberg J."/>
            <person name="Griggs A."/>
            <person name="Gujja S."/>
            <person name="Heiman D."/>
            <person name="Howarth C."/>
            <person name="Larson L."/>
            <person name="Lui A."/>
            <person name="MacDonald P.J.P."/>
            <person name="Montmayeur A."/>
            <person name="Murphy C."/>
            <person name="Neiman D."/>
            <person name="Pearson M."/>
            <person name="Priest M."/>
            <person name="Roberts A."/>
            <person name="Saif S."/>
            <person name="Shea T."/>
            <person name="Shenoy N."/>
            <person name="Sisk P."/>
            <person name="Stolte C."/>
            <person name="Sykes S."/>
            <person name="Wortman J."/>
            <person name="Nusbaum C."/>
            <person name="Birren B."/>
        </authorList>
    </citation>
    <scope>NUCLEOTIDE SEQUENCE [LARGE SCALE GENOMIC DNA]</scope>
    <source>
        <strain evidence="3 4">1_3_50AFAA</strain>
    </source>
</reference>
<dbReference type="EMBL" id="ADLO01000114">
    <property type="protein sequence ID" value="KGF53259.1"/>
    <property type="molecule type" value="Genomic_DNA"/>
</dbReference>
<feature type="compositionally biased region" description="Basic and acidic residues" evidence="1">
    <location>
        <begin position="451"/>
        <end position="460"/>
    </location>
</feature>
<feature type="compositionally biased region" description="Low complexity" evidence="1">
    <location>
        <begin position="648"/>
        <end position="661"/>
    </location>
</feature>
<evidence type="ECO:0000256" key="2">
    <source>
        <dbReference type="SAM" id="Phobius"/>
    </source>
</evidence>
<keyword evidence="2" id="KW-0472">Membrane</keyword>
<feature type="compositionally biased region" description="Low complexity" evidence="1">
    <location>
        <begin position="602"/>
        <end position="615"/>
    </location>
</feature>
<feature type="compositionally biased region" description="Low complexity" evidence="1">
    <location>
        <begin position="533"/>
        <end position="547"/>
    </location>
</feature>
<gene>
    <name evidence="3" type="ORF">HMPREF9460_03768</name>
</gene>
<dbReference type="Proteomes" id="UP000029585">
    <property type="component" value="Unassembled WGS sequence"/>
</dbReference>
<feature type="compositionally biased region" description="Low complexity" evidence="1">
    <location>
        <begin position="341"/>
        <end position="360"/>
    </location>
</feature>
<evidence type="ECO:0000313" key="3">
    <source>
        <dbReference type="EMBL" id="KGF53259.1"/>
    </source>
</evidence>
<comment type="caution">
    <text evidence="3">The sequence shown here is derived from an EMBL/GenBank/DDBJ whole genome shotgun (WGS) entry which is preliminary data.</text>
</comment>
<keyword evidence="4" id="KW-1185">Reference proteome</keyword>
<dbReference type="eggNOG" id="ENOG502Z7ZU">
    <property type="taxonomic scope" value="Bacteria"/>
</dbReference>
<feature type="compositionally biased region" description="Gly residues" evidence="1">
    <location>
        <begin position="310"/>
        <end position="331"/>
    </location>
</feature>
<protein>
    <recommendedName>
        <fullName evidence="5">Conjugal transfer protein TrbL</fullName>
    </recommendedName>
</protein>
<evidence type="ECO:0000256" key="1">
    <source>
        <dbReference type="SAM" id="MobiDB-lite"/>
    </source>
</evidence>
<dbReference type="PATRIC" id="fig|742738.3.peg.3879"/>
<accession>A0A096D6S3</accession>
<feature type="transmembrane region" description="Helical" evidence="2">
    <location>
        <begin position="82"/>
        <end position="104"/>
    </location>
</feature>
<feature type="region of interest" description="Disordered" evidence="1">
    <location>
        <begin position="281"/>
        <end position="757"/>
    </location>
</feature>
<feature type="transmembrane region" description="Helical" evidence="2">
    <location>
        <begin position="43"/>
        <end position="62"/>
    </location>
</feature>
<keyword evidence="2" id="KW-1133">Transmembrane helix</keyword>
<feature type="transmembrane region" description="Helical" evidence="2">
    <location>
        <begin position="157"/>
        <end position="174"/>
    </location>
</feature>